<feature type="domain" description="DUF1214" evidence="1">
    <location>
        <begin position="313"/>
        <end position="375"/>
    </location>
</feature>
<accession>A0AA43B9F3</accession>
<sequence>MPQTRREICAGVPAVLAGLLLPGGIARASAVNRKNMVENEMSDNGIFEWEDLLDQLRPLGQLMRDRIPERLRSDPRVMQESVRLLLSGVLRTTNDAIMHDRSHPIFVPELNICQNIFQPNADTIYKAALIERGGTYRIRGDRGTTRMMILAQLGPDTLRTGQHHPAQDANDFDDLHIGADGTFDVILSPTRPTGYEGDWWELKPATEKLMVRIVACDWGVEREPRFGIVRLDADHAAKGRPTLAQLAHRFAEIPATATVCALAFPDKVQKLRDEGLINTLKVVDFSQMTGLARQSYYEGAYELADDEALITEVQIPKEVDYWSLILTNELYETTDWYHNQSSLNAAQAVLDGDGYFRAVISARDPGVHNWLDTSGYASGAVQGRWFNTDERPTPTTKKVKLADVRSHLPADTVLVTPDARAQAIRERTLRAHTRIIW</sequence>
<dbReference type="EMBL" id="JAOCKX010000033">
    <property type="protein sequence ID" value="MDH2133366.1"/>
    <property type="molecule type" value="Genomic_DNA"/>
</dbReference>
<evidence type="ECO:0000313" key="2">
    <source>
        <dbReference type="EMBL" id="MDH2133366.1"/>
    </source>
</evidence>
<protein>
    <recommendedName>
        <fullName evidence="1">DUF1214 domain-containing protein</fullName>
    </recommendedName>
</protein>
<proteinExistence type="predicted"/>
<evidence type="ECO:0000259" key="1">
    <source>
        <dbReference type="Pfam" id="PF06742"/>
    </source>
</evidence>
<dbReference type="AlphaFoldDB" id="A0AA43B9F3"/>
<dbReference type="Pfam" id="PF06742">
    <property type="entry name" value="DUF1214"/>
    <property type="match status" value="1"/>
</dbReference>
<dbReference type="InterPro" id="IPR010621">
    <property type="entry name" value="DUF1214"/>
</dbReference>
<reference evidence="2" key="1">
    <citation type="submission" date="2022-09" db="EMBL/GenBank/DDBJ databases">
        <title>Intensive care unit water sources are persistently colonized with multi-drug resistant bacteria and are the site of extensive horizontal gene transfer of antibiotic resistance genes.</title>
        <authorList>
            <person name="Diorio-Toth L."/>
        </authorList>
    </citation>
    <scope>NUCLEOTIDE SEQUENCE</scope>
    <source>
        <strain evidence="2">GD03659</strain>
    </source>
</reference>
<dbReference type="RefSeq" id="WP_279728627.1">
    <property type="nucleotide sequence ID" value="NZ_JAOCKX010000033.1"/>
</dbReference>
<dbReference type="Proteomes" id="UP001162318">
    <property type="component" value="Unassembled WGS sequence"/>
</dbReference>
<organism evidence="2 3">
    <name type="scientific">Sphingobium yanoikuyae</name>
    <name type="common">Sphingomonas yanoikuyae</name>
    <dbReference type="NCBI Taxonomy" id="13690"/>
    <lineage>
        <taxon>Bacteria</taxon>
        <taxon>Pseudomonadati</taxon>
        <taxon>Pseudomonadota</taxon>
        <taxon>Alphaproteobacteria</taxon>
        <taxon>Sphingomonadales</taxon>
        <taxon>Sphingomonadaceae</taxon>
        <taxon>Sphingobium</taxon>
    </lineage>
</organism>
<name>A0AA43B9F3_SPHYA</name>
<evidence type="ECO:0000313" key="3">
    <source>
        <dbReference type="Proteomes" id="UP001162318"/>
    </source>
</evidence>
<comment type="caution">
    <text evidence="2">The sequence shown here is derived from an EMBL/GenBank/DDBJ whole genome shotgun (WGS) entry which is preliminary data.</text>
</comment>
<gene>
    <name evidence="2" type="ORF">N5J77_19730</name>
</gene>